<dbReference type="Pfam" id="PF11287">
    <property type="entry name" value="DUF3088"/>
    <property type="match status" value="1"/>
</dbReference>
<organism evidence="1 2">
    <name type="scientific">Pararobbsia silviterrae</name>
    <dbReference type="NCBI Taxonomy" id="1792498"/>
    <lineage>
        <taxon>Bacteria</taxon>
        <taxon>Pseudomonadati</taxon>
        <taxon>Pseudomonadota</taxon>
        <taxon>Betaproteobacteria</taxon>
        <taxon>Burkholderiales</taxon>
        <taxon>Burkholderiaceae</taxon>
        <taxon>Pararobbsia</taxon>
    </lineage>
</organism>
<name>A0A494XG10_9BURK</name>
<accession>A0A494XG10</accession>
<dbReference type="EMBL" id="RBZU01000013">
    <property type="protein sequence ID" value="RKP47079.1"/>
    <property type="molecule type" value="Genomic_DNA"/>
</dbReference>
<keyword evidence="2" id="KW-1185">Reference proteome</keyword>
<comment type="caution">
    <text evidence="1">The sequence shown here is derived from an EMBL/GenBank/DDBJ whole genome shotgun (WGS) entry which is preliminary data.</text>
</comment>
<dbReference type="OrthoDB" id="8719074at2"/>
<dbReference type="Proteomes" id="UP000270342">
    <property type="component" value="Unassembled WGS sequence"/>
</dbReference>
<dbReference type="AlphaFoldDB" id="A0A494XG10"/>
<protein>
    <submittedName>
        <fullName evidence="1">DUF3088 domain-containing protein</fullName>
    </submittedName>
</protein>
<evidence type="ECO:0000313" key="1">
    <source>
        <dbReference type="EMBL" id="RKP47079.1"/>
    </source>
</evidence>
<dbReference type="RefSeq" id="WP_121089868.1">
    <property type="nucleotide sequence ID" value="NZ_RBZU01000013.1"/>
</dbReference>
<dbReference type="InterPro" id="IPR021439">
    <property type="entry name" value="DUF3088"/>
</dbReference>
<gene>
    <name evidence="1" type="ORF">D7S86_23290</name>
</gene>
<evidence type="ECO:0000313" key="2">
    <source>
        <dbReference type="Proteomes" id="UP000270342"/>
    </source>
</evidence>
<proteinExistence type="predicted"/>
<sequence>MSRDLLLLLEPGFTDPKYPDERFVCPHGVSIEGLLASDPERVAKLDVKRVAFARPRPDVIAVLDEAHQGLPVLILGDERPVPDEALTLGATRYISDPKQILALLAERHGFPKLH</sequence>
<reference evidence="1 2" key="1">
    <citation type="submission" date="2018-10" db="EMBL/GenBank/DDBJ databases">
        <title>Robbsia sp. DHC34, isolated from soil.</title>
        <authorList>
            <person name="Gao Z.-H."/>
            <person name="Qiu L.-H."/>
        </authorList>
    </citation>
    <scope>NUCLEOTIDE SEQUENCE [LARGE SCALE GENOMIC DNA]</scope>
    <source>
        <strain evidence="1 2">DHC34</strain>
    </source>
</reference>